<comment type="subcellular location">
    <subcellularLocation>
        <location evidence="1">Cytoplasm</location>
    </subcellularLocation>
</comment>
<keyword evidence="8" id="KW-0010">Activator</keyword>
<dbReference type="CDD" id="cd17574">
    <property type="entry name" value="REC_OmpR"/>
    <property type="match status" value="1"/>
</dbReference>
<dbReference type="PANTHER" id="PTHR48111">
    <property type="entry name" value="REGULATOR OF RPOS"/>
    <property type="match status" value="1"/>
</dbReference>
<dbReference type="PANTHER" id="PTHR48111:SF49">
    <property type="entry name" value="HEME RESPONSE REGULATOR HSSR"/>
    <property type="match status" value="1"/>
</dbReference>
<keyword evidence="13" id="KW-1185">Reference proteome</keyword>
<dbReference type="InterPro" id="IPR011006">
    <property type="entry name" value="CheY-like_superfamily"/>
</dbReference>
<dbReference type="PROSITE" id="PS50110">
    <property type="entry name" value="RESPONSE_REGULATORY"/>
    <property type="match status" value="1"/>
</dbReference>
<evidence type="ECO:0000313" key="12">
    <source>
        <dbReference type="EMBL" id="KLV26875.1"/>
    </source>
</evidence>
<dbReference type="InterPro" id="IPR036388">
    <property type="entry name" value="WH-like_DNA-bd_sf"/>
</dbReference>
<keyword evidence="4" id="KW-0902">Two-component regulatory system</keyword>
<dbReference type="InterPro" id="IPR001789">
    <property type="entry name" value="Sig_transdc_resp-reg_receiver"/>
</dbReference>
<name>A0A0J1LD86_NIACI</name>
<dbReference type="SMART" id="SM00448">
    <property type="entry name" value="REC"/>
    <property type="match status" value="1"/>
</dbReference>
<accession>A0A0J1LD86</accession>
<dbReference type="GO" id="GO:0005829">
    <property type="term" value="C:cytosol"/>
    <property type="evidence" value="ECO:0007669"/>
    <property type="project" value="TreeGrafter"/>
</dbReference>
<gene>
    <name evidence="12" type="ORF">ABW02_07790</name>
</gene>
<dbReference type="Gene3D" id="1.10.10.10">
    <property type="entry name" value="Winged helix-like DNA-binding domain superfamily/Winged helix DNA-binding domain"/>
    <property type="match status" value="1"/>
</dbReference>
<dbReference type="FunFam" id="3.40.50.2300:FF:000001">
    <property type="entry name" value="DNA-binding response regulator PhoB"/>
    <property type="match status" value="1"/>
</dbReference>
<dbReference type="GO" id="GO:0000976">
    <property type="term" value="F:transcription cis-regulatory region binding"/>
    <property type="evidence" value="ECO:0007669"/>
    <property type="project" value="TreeGrafter"/>
</dbReference>
<dbReference type="SMART" id="SM00862">
    <property type="entry name" value="Trans_reg_C"/>
    <property type="match status" value="1"/>
</dbReference>
<evidence type="ECO:0000256" key="11">
    <source>
        <dbReference type="ARBA" id="ARBA00039976"/>
    </source>
</evidence>
<protein>
    <recommendedName>
        <fullName evidence="11">Heme response regulator HssR</fullName>
    </recommendedName>
</protein>
<dbReference type="CDD" id="cd00383">
    <property type="entry name" value="trans_reg_C"/>
    <property type="match status" value="1"/>
</dbReference>
<dbReference type="OrthoDB" id="9790442at2"/>
<evidence type="ECO:0000256" key="9">
    <source>
        <dbReference type="ARBA" id="ARBA00023163"/>
    </source>
</evidence>
<sequence>MFKILVVEDDTNTRKLMCAVLKQHGFQTYAAKDGIEALQIMEKEHVDLAVLDLMMPKMNGYELTQHLRQTWENLPILMVTAKQEAADKRKGFLVGTDDYMTKPVDEEEMILRIKALLRRAKIVNEHRLTIGKTVLDYDALTVSRENHVITLPPKEFFLLFKLLSYPNMIFTRIQLMDEIWGMESETDDRTLNVHINRLRDKLRDFPEFEILTVRGLGYKAVKKG</sequence>
<dbReference type="Proteomes" id="UP000036045">
    <property type="component" value="Unassembled WGS sequence"/>
</dbReference>
<dbReference type="EMBL" id="LDPH01000006">
    <property type="protein sequence ID" value="KLV26875.1"/>
    <property type="molecule type" value="Genomic_DNA"/>
</dbReference>
<dbReference type="Gene3D" id="3.40.50.2300">
    <property type="match status" value="1"/>
</dbReference>
<evidence type="ECO:0000313" key="13">
    <source>
        <dbReference type="Proteomes" id="UP000036045"/>
    </source>
</evidence>
<reference evidence="12 13" key="1">
    <citation type="submission" date="2015-05" db="EMBL/GenBank/DDBJ databases">
        <title>Whole genome sequence and identification of bacterial endophytes from Costus igneus.</title>
        <authorList>
            <person name="Lee Y.P."/>
            <person name="Gan H.M."/>
            <person name="Eng W."/>
            <person name="Wheatley M.S."/>
            <person name="Caraballo A."/>
            <person name="Polter S."/>
            <person name="Savka M.A."/>
            <person name="Hudson A.O."/>
        </authorList>
    </citation>
    <scope>NUCLEOTIDE SEQUENCE [LARGE SCALE GENOMIC DNA]</scope>
    <source>
        <strain evidence="12 13">RIT379</strain>
    </source>
</reference>
<dbReference type="Pfam" id="PF00486">
    <property type="entry name" value="Trans_reg_C"/>
    <property type="match status" value="1"/>
</dbReference>
<evidence type="ECO:0000256" key="4">
    <source>
        <dbReference type="ARBA" id="ARBA00023012"/>
    </source>
</evidence>
<keyword evidence="9" id="KW-0804">Transcription</keyword>
<keyword evidence="6" id="KW-0843">Virulence</keyword>
<keyword evidence="3" id="KW-0597">Phosphoprotein</keyword>
<evidence type="ECO:0000256" key="1">
    <source>
        <dbReference type="ARBA" id="ARBA00004496"/>
    </source>
</evidence>
<dbReference type="Pfam" id="PF00072">
    <property type="entry name" value="Response_reg"/>
    <property type="match status" value="1"/>
</dbReference>
<dbReference type="InterPro" id="IPR039420">
    <property type="entry name" value="WalR-like"/>
</dbReference>
<comment type="caution">
    <text evidence="12">The sequence shown here is derived from an EMBL/GenBank/DDBJ whole genome shotgun (WGS) entry which is preliminary data.</text>
</comment>
<dbReference type="PATRIC" id="fig|1397.4.peg.4720"/>
<evidence type="ECO:0000256" key="5">
    <source>
        <dbReference type="ARBA" id="ARBA00023015"/>
    </source>
</evidence>
<dbReference type="InterPro" id="IPR001867">
    <property type="entry name" value="OmpR/PhoB-type_DNA-bd"/>
</dbReference>
<dbReference type="RefSeq" id="WP_047941408.1">
    <property type="nucleotide sequence ID" value="NZ_CP053989.1"/>
</dbReference>
<dbReference type="PROSITE" id="PS51755">
    <property type="entry name" value="OMPR_PHOB"/>
    <property type="match status" value="1"/>
</dbReference>
<keyword evidence="2" id="KW-0963">Cytoplasm</keyword>
<dbReference type="SUPFAM" id="SSF52172">
    <property type="entry name" value="CheY-like"/>
    <property type="match status" value="1"/>
</dbReference>
<evidence type="ECO:0000256" key="3">
    <source>
        <dbReference type="ARBA" id="ARBA00022553"/>
    </source>
</evidence>
<evidence type="ECO:0000256" key="6">
    <source>
        <dbReference type="ARBA" id="ARBA00023026"/>
    </source>
</evidence>
<keyword evidence="5" id="KW-0805">Transcription regulation</keyword>
<keyword evidence="7" id="KW-0238">DNA-binding</keyword>
<dbReference type="GO" id="GO:0006355">
    <property type="term" value="P:regulation of DNA-templated transcription"/>
    <property type="evidence" value="ECO:0007669"/>
    <property type="project" value="InterPro"/>
</dbReference>
<dbReference type="GeneID" id="56348671"/>
<evidence type="ECO:0000256" key="7">
    <source>
        <dbReference type="ARBA" id="ARBA00023125"/>
    </source>
</evidence>
<evidence type="ECO:0000256" key="8">
    <source>
        <dbReference type="ARBA" id="ARBA00023159"/>
    </source>
</evidence>
<comment type="function">
    <text evidence="10">Member of the two-component regulatory system HssS/HssR involved in intracellular heme homeostasis and tempering of staphylococcal virulence. Phosphorylated HssR binds to a direct repeat sequence within hrtAB promoter and activates the expression of hrtAB, an efflux pump, in response to extracellular heme, hemin, hemoglobin or blood.</text>
</comment>
<dbReference type="AlphaFoldDB" id="A0A0J1LD86"/>
<evidence type="ECO:0000256" key="10">
    <source>
        <dbReference type="ARBA" id="ARBA00037471"/>
    </source>
</evidence>
<evidence type="ECO:0000256" key="2">
    <source>
        <dbReference type="ARBA" id="ARBA00022490"/>
    </source>
</evidence>
<organism evidence="12 13">
    <name type="scientific">Niallia circulans</name>
    <name type="common">Bacillus circulans</name>
    <dbReference type="NCBI Taxonomy" id="1397"/>
    <lineage>
        <taxon>Bacteria</taxon>
        <taxon>Bacillati</taxon>
        <taxon>Bacillota</taxon>
        <taxon>Bacilli</taxon>
        <taxon>Bacillales</taxon>
        <taxon>Bacillaceae</taxon>
        <taxon>Niallia</taxon>
    </lineage>
</organism>
<proteinExistence type="predicted"/>
<dbReference type="GO" id="GO:0000156">
    <property type="term" value="F:phosphorelay response regulator activity"/>
    <property type="evidence" value="ECO:0007669"/>
    <property type="project" value="TreeGrafter"/>
</dbReference>
<dbReference type="GO" id="GO:0032993">
    <property type="term" value="C:protein-DNA complex"/>
    <property type="evidence" value="ECO:0007669"/>
    <property type="project" value="TreeGrafter"/>
</dbReference>